<reference evidence="4" key="3">
    <citation type="submission" date="2020-05" db="UniProtKB">
        <authorList>
            <consortium name="EnsemblMetazoa"/>
        </authorList>
    </citation>
    <scope>IDENTIFICATION</scope>
    <source>
        <strain evidence="4">USDA</strain>
    </source>
</reference>
<gene>
    <name evidence="4" type="primary">8232609</name>
    <name evidence="3" type="ORF">Phum_PHUM043720</name>
</gene>
<name>E0VAS4_PEDHC</name>
<feature type="compositionally biased region" description="Polar residues" evidence="1">
    <location>
        <begin position="555"/>
        <end position="576"/>
    </location>
</feature>
<evidence type="ECO:0000313" key="5">
    <source>
        <dbReference type="Proteomes" id="UP000009046"/>
    </source>
</evidence>
<sequence>MVPVVSTTIGLVSPTSSISRMPPDGHEFPQKYTEEPPLEKSPSMTTTVKGSEERQQSESVLADSAVLPPLPASEPPSAPFKYPPIYNGDVEIFTEKKFFVPGVPTELPVQIKSSRNSFWRQDEKSEKSVRDKIAMFSSVPDSAPPNPSNGKLNKYKSSEDVFYCDETDCNRNFPNGKISSSSAYSSSCSPDSSLSSNSSYLGYSSTLPRKKTRNEESKNNLGKKDNVGIQRTTSFSVHGRSQSLLDINPTPYKSRYLSESLQDDGQKPGSLNLLIEQRRKNLSKLRGLVIPEKSTNSVPGLPIVDLPEIRSRDLILSSKVPSAYKEKNLTKQPRATLPEVVVPKVSPTHLWDMQTPLKPPRNVPLVRQNSVCDDPSPLLDNQHQTVDDPGLRSRLLFSPERNQYSRTPSSDMRSSMSISSNSSNPPSETQQMNMCTNEGNLNDANNKRILKPQSVEAINRKNVLASAKYSRGFDVKSEVVENGLNKNNDFNYTNSHNPMKKHSENGLTVVDKDNNTLTKPKIEKVAYITDVVDDGTDVLSDSNQNKKKLEKSESLPATTTDPNKSSTSSLRKASVLNGNRGSINDIRKSFEKVETLPSNPVRLMKSVSVTTGTTNNYNGINGNHFRGSSLDSTASEDGPYGCPTNLFREQFGSITSLASSTSLISPQELQLLLEEANQTLEESGNVGGGLNTNNHDVLVIILHRDTVGGSIGITLAGGADYESKEITVHKVLAGSPADRDGRIQKGDRILSINGKSMKGSPRLEVVLVVSRLKSDILTDCINSDDSNGINNSIRQHSMVRAGRMLKKSTLLESDESSFCQTARGPPVSLTLVKDGAGLGFSLEGGKDCSTGDKPLVIKKIFTGGAAEKCGQLKAGDELLNINGMDVSIMSRIEAWKLMKQLPDGNVTITVRHEVENRP</sequence>
<feature type="domain" description="PDZ" evidence="2">
    <location>
        <begin position="828"/>
        <end position="913"/>
    </location>
</feature>
<dbReference type="SMART" id="SM00228">
    <property type="entry name" value="PDZ"/>
    <property type="match status" value="2"/>
</dbReference>
<dbReference type="VEuPathDB" id="VectorBase:PHUM043720"/>
<feature type="region of interest" description="Disordered" evidence="1">
    <location>
        <begin position="537"/>
        <end position="576"/>
    </location>
</feature>
<dbReference type="GeneID" id="8232609"/>
<feature type="compositionally biased region" description="Low complexity" evidence="1">
    <location>
        <begin position="405"/>
        <end position="427"/>
    </location>
</feature>
<dbReference type="Gene3D" id="2.30.42.10">
    <property type="match status" value="2"/>
</dbReference>
<dbReference type="PROSITE" id="PS50106">
    <property type="entry name" value="PDZ"/>
    <property type="match status" value="2"/>
</dbReference>
<dbReference type="CDD" id="cd06763">
    <property type="entry name" value="PDZ7_PDZD2-PDZ4_hPro-IL-16-like"/>
    <property type="match status" value="1"/>
</dbReference>
<protein>
    <recommendedName>
        <fullName evidence="2">PDZ domain-containing protein</fullName>
    </recommendedName>
</protein>
<dbReference type="OrthoDB" id="42382at2759"/>
<feature type="region of interest" description="Disordered" evidence="1">
    <location>
        <begin position="13"/>
        <end position="80"/>
    </location>
</feature>
<proteinExistence type="predicted"/>
<dbReference type="PANTHER" id="PTHR11324">
    <property type="entry name" value="IL16-RELATED"/>
    <property type="match status" value="1"/>
</dbReference>
<reference evidence="3" key="1">
    <citation type="submission" date="2007-04" db="EMBL/GenBank/DDBJ databases">
        <title>Annotation of Pediculus humanus corporis strain USDA.</title>
        <authorList>
            <person name="Kirkness E."/>
            <person name="Hannick L."/>
            <person name="Hass B."/>
            <person name="Bruggner R."/>
            <person name="Lawson D."/>
            <person name="Bidwell S."/>
            <person name="Joardar V."/>
            <person name="Caler E."/>
            <person name="Walenz B."/>
            <person name="Inman J."/>
            <person name="Schobel S."/>
            <person name="Galinsky K."/>
            <person name="Amedeo P."/>
            <person name="Strausberg R."/>
        </authorList>
    </citation>
    <scope>NUCLEOTIDE SEQUENCE</scope>
    <source>
        <strain evidence="3">USDA</strain>
    </source>
</reference>
<evidence type="ECO:0000256" key="1">
    <source>
        <dbReference type="SAM" id="MobiDB-lite"/>
    </source>
</evidence>
<dbReference type="Proteomes" id="UP000009046">
    <property type="component" value="Unassembled WGS sequence"/>
</dbReference>
<feature type="region of interest" description="Disordered" evidence="1">
    <location>
        <begin position="180"/>
        <end position="249"/>
    </location>
</feature>
<dbReference type="eggNOG" id="KOG3528">
    <property type="taxonomic scope" value="Eukaryota"/>
</dbReference>
<feature type="region of interest" description="Disordered" evidence="1">
    <location>
        <begin position="352"/>
        <end position="434"/>
    </location>
</feature>
<evidence type="ECO:0000313" key="4">
    <source>
        <dbReference type="EnsemblMetazoa" id="PHUM043720-PA"/>
    </source>
</evidence>
<dbReference type="AlphaFoldDB" id="E0VAS4"/>
<dbReference type="STRING" id="121224.E0VAS4"/>
<dbReference type="EMBL" id="DS235014">
    <property type="protein sequence ID" value="EEB10480.1"/>
    <property type="molecule type" value="Genomic_DNA"/>
</dbReference>
<feature type="domain" description="PDZ" evidence="2">
    <location>
        <begin position="699"/>
        <end position="769"/>
    </location>
</feature>
<evidence type="ECO:0000259" key="2">
    <source>
        <dbReference type="PROSITE" id="PS50106"/>
    </source>
</evidence>
<evidence type="ECO:0000313" key="3">
    <source>
        <dbReference type="EMBL" id="EEB10480.1"/>
    </source>
</evidence>
<dbReference type="InterPro" id="IPR036034">
    <property type="entry name" value="PDZ_sf"/>
</dbReference>
<dbReference type="KEGG" id="phu:Phum_PHUM043720"/>
<dbReference type="CTD" id="8232609"/>
<feature type="compositionally biased region" description="Basic and acidic residues" evidence="1">
    <location>
        <begin position="213"/>
        <end position="226"/>
    </location>
</feature>
<dbReference type="SUPFAM" id="SSF50156">
    <property type="entry name" value="PDZ domain-like"/>
    <property type="match status" value="2"/>
</dbReference>
<dbReference type="OMA" id="MHTIENI"/>
<accession>E0VAS4</accession>
<keyword evidence="5" id="KW-1185">Reference proteome</keyword>
<dbReference type="EMBL" id="AAZO01000512">
    <property type="status" value="NOT_ANNOTATED_CDS"/>
    <property type="molecule type" value="Genomic_DNA"/>
</dbReference>
<dbReference type="InParanoid" id="E0VAS4"/>
<feature type="compositionally biased region" description="Pro residues" evidence="1">
    <location>
        <begin position="68"/>
        <end position="80"/>
    </location>
</feature>
<reference evidence="3" key="2">
    <citation type="submission" date="2007-04" db="EMBL/GenBank/DDBJ databases">
        <title>The genome of the human body louse.</title>
        <authorList>
            <consortium name="The Human Body Louse Genome Consortium"/>
            <person name="Kirkness E."/>
            <person name="Walenz B."/>
            <person name="Hass B."/>
            <person name="Bruggner R."/>
            <person name="Strausberg R."/>
        </authorList>
    </citation>
    <scope>NUCLEOTIDE SEQUENCE</scope>
    <source>
        <strain evidence="3">USDA</strain>
    </source>
</reference>
<dbReference type="InterPro" id="IPR001478">
    <property type="entry name" value="PDZ"/>
</dbReference>
<dbReference type="EnsemblMetazoa" id="PHUM043720-RA">
    <property type="protein sequence ID" value="PHUM043720-PA"/>
    <property type="gene ID" value="PHUM043720"/>
</dbReference>
<organism>
    <name type="scientific">Pediculus humanus subsp. corporis</name>
    <name type="common">Body louse</name>
    <dbReference type="NCBI Taxonomy" id="121224"/>
    <lineage>
        <taxon>Eukaryota</taxon>
        <taxon>Metazoa</taxon>
        <taxon>Ecdysozoa</taxon>
        <taxon>Arthropoda</taxon>
        <taxon>Hexapoda</taxon>
        <taxon>Insecta</taxon>
        <taxon>Pterygota</taxon>
        <taxon>Neoptera</taxon>
        <taxon>Paraneoptera</taxon>
        <taxon>Psocodea</taxon>
        <taxon>Troctomorpha</taxon>
        <taxon>Phthiraptera</taxon>
        <taxon>Anoplura</taxon>
        <taxon>Pediculidae</taxon>
        <taxon>Pediculus</taxon>
    </lineage>
</organism>
<dbReference type="RefSeq" id="XP_002423218.1">
    <property type="nucleotide sequence ID" value="XM_002423173.1"/>
</dbReference>
<dbReference type="PANTHER" id="PTHR11324:SF16">
    <property type="entry name" value="PDZ DOMAIN-CONTAINING PROTEIN 2"/>
    <property type="match status" value="1"/>
</dbReference>
<feature type="compositionally biased region" description="Polar residues" evidence="1">
    <location>
        <begin position="229"/>
        <end position="245"/>
    </location>
</feature>
<feature type="compositionally biased region" description="Low complexity" evidence="1">
    <location>
        <begin position="180"/>
        <end position="207"/>
    </location>
</feature>
<feature type="compositionally biased region" description="Basic and acidic residues" evidence="1">
    <location>
        <begin position="23"/>
        <end position="38"/>
    </location>
</feature>
<dbReference type="Pfam" id="PF00595">
    <property type="entry name" value="PDZ"/>
    <property type="match status" value="2"/>
</dbReference>
<dbReference type="HOGENOM" id="CLU_284043_0_0_1"/>